<dbReference type="InterPro" id="IPR043168">
    <property type="entry name" value="DegV_C"/>
</dbReference>
<accession>A0A173ZVG2</accession>
<organism evidence="2 3">
    <name type="scientific">Collinsella aerofaciens</name>
    <dbReference type="NCBI Taxonomy" id="74426"/>
    <lineage>
        <taxon>Bacteria</taxon>
        <taxon>Bacillati</taxon>
        <taxon>Actinomycetota</taxon>
        <taxon>Coriobacteriia</taxon>
        <taxon>Coriobacteriales</taxon>
        <taxon>Coriobacteriaceae</taxon>
        <taxon>Collinsella</taxon>
    </lineage>
</organism>
<dbReference type="RefSeq" id="WP_055285802.1">
    <property type="nucleotide sequence ID" value="NZ_CYYP01000004.1"/>
</dbReference>
<keyword evidence="1" id="KW-0446">Lipid-binding</keyword>
<protein>
    <submittedName>
        <fullName evidence="2">Fatty acid-binding protein TM_1468</fullName>
    </submittedName>
</protein>
<dbReference type="AlphaFoldDB" id="A0A173ZVG2"/>
<name>A0A173ZVG2_9ACTN</name>
<proteinExistence type="predicted"/>
<sequence>MSFAIITDSTSDISPARAQELGIYVIPLHVIIEGEDLLDQVQITAEEYVARMAGSEQLPHTSQPSAGEFKALFDRVRADGHDSAIFISLCSEWSACYSNACLVAETHELDVRCIDSRTGSGAEGLLVEYALAMREDGRSLDETEARIRATLPDAHLLLIPRTLENLVKNGRAPKLAGQLTQMLNIRLAVSPEWKSGEIKAIKKGRGAKRIVTNTMADCLAFLAEYPGSSVRVLTTGAAEEQELVNEALAGQDYVDAGTGPIGCTIATHVGVDAIAISYCPRYQPAN</sequence>
<dbReference type="GO" id="GO:0008289">
    <property type="term" value="F:lipid binding"/>
    <property type="evidence" value="ECO:0007669"/>
    <property type="project" value="UniProtKB-KW"/>
</dbReference>
<evidence type="ECO:0000313" key="3">
    <source>
        <dbReference type="Proteomes" id="UP000095468"/>
    </source>
</evidence>
<dbReference type="InterPro" id="IPR003797">
    <property type="entry name" value="DegV"/>
</dbReference>
<reference evidence="2 3" key="1">
    <citation type="submission" date="2015-09" db="EMBL/GenBank/DDBJ databases">
        <authorList>
            <consortium name="Pathogen Informatics"/>
        </authorList>
    </citation>
    <scope>NUCLEOTIDE SEQUENCE [LARGE SCALE GENOMIC DNA]</scope>
    <source>
        <strain evidence="2 3">2789STDY5608823</strain>
    </source>
</reference>
<dbReference type="EMBL" id="CYYP01000004">
    <property type="protein sequence ID" value="CUN79406.1"/>
    <property type="molecule type" value="Genomic_DNA"/>
</dbReference>
<dbReference type="Pfam" id="PF02645">
    <property type="entry name" value="DegV"/>
    <property type="match status" value="1"/>
</dbReference>
<evidence type="ECO:0000313" key="2">
    <source>
        <dbReference type="EMBL" id="CUN79406.1"/>
    </source>
</evidence>
<dbReference type="Gene3D" id="3.40.50.10170">
    <property type="match status" value="1"/>
</dbReference>
<evidence type="ECO:0000256" key="1">
    <source>
        <dbReference type="ARBA" id="ARBA00023121"/>
    </source>
</evidence>
<dbReference type="SUPFAM" id="SSF82549">
    <property type="entry name" value="DAK1/DegV-like"/>
    <property type="match status" value="1"/>
</dbReference>
<dbReference type="NCBIfam" id="TIGR00762">
    <property type="entry name" value="DegV"/>
    <property type="match status" value="1"/>
</dbReference>
<dbReference type="PANTHER" id="PTHR33434">
    <property type="entry name" value="DEGV DOMAIN-CONTAINING PROTEIN DR_1986-RELATED"/>
    <property type="match status" value="1"/>
</dbReference>
<dbReference type="PANTHER" id="PTHR33434:SF2">
    <property type="entry name" value="FATTY ACID-BINDING PROTEIN TM_1468"/>
    <property type="match status" value="1"/>
</dbReference>
<dbReference type="PROSITE" id="PS51482">
    <property type="entry name" value="DEGV"/>
    <property type="match status" value="1"/>
</dbReference>
<dbReference type="Proteomes" id="UP000095468">
    <property type="component" value="Unassembled WGS sequence"/>
</dbReference>
<dbReference type="InterPro" id="IPR050270">
    <property type="entry name" value="DegV_domain_contain"/>
</dbReference>
<dbReference type="Gene3D" id="3.30.1180.10">
    <property type="match status" value="1"/>
</dbReference>
<gene>
    <name evidence="2" type="ORF">ERS852381_00683</name>
</gene>